<protein>
    <submittedName>
        <fullName evidence="1">Uncharacterized protein</fullName>
    </submittedName>
</protein>
<organism evidence="1 2">
    <name type="scientific">Flemingia macrophylla</name>
    <dbReference type="NCBI Taxonomy" id="520843"/>
    <lineage>
        <taxon>Eukaryota</taxon>
        <taxon>Viridiplantae</taxon>
        <taxon>Streptophyta</taxon>
        <taxon>Embryophyta</taxon>
        <taxon>Tracheophyta</taxon>
        <taxon>Spermatophyta</taxon>
        <taxon>Magnoliopsida</taxon>
        <taxon>eudicotyledons</taxon>
        <taxon>Gunneridae</taxon>
        <taxon>Pentapetalae</taxon>
        <taxon>rosids</taxon>
        <taxon>fabids</taxon>
        <taxon>Fabales</taxon>
        <taxon>Fabaceae</taxon>
        <taxon>Papilionoideae</taxon>
        <taxon>50 kb inversion clade</taxon>
        <taxon>NPAAA clade</taxon>
        <taxon>indigoferoid/millettioid clade</taxon>
        <taxon>Phaseoleae</taxon>
        <taxon>Flemingia</taxon>
    </lineage>
</organism>
<name>A0ABD1MFK1_9FABA</name>
<dbReference type="EMBL" id="JBGMDY010000005">
    <property type="protein sequence ID" value="KAL2334588.1"/>
    <property type="molecule type" value="Genomic_DNA"/>
</dbReference>
<comment type="caution">
    <text evidence="1">The sequence shown here is derived from an EMBL/GenBank/DDBJ whole genome shotgun (WGS) entry which is preliminary data.</text>
</comment>
<keyword evidence="2" id="KW-1185">Reference proteome</keyword>
<dbReference type="Proteomes" id="UP001603857">
    <property type="component" value="Unassembled WGS sequence"/>
</dbReference>
<dbReference type="AlphaFoldDB" id="A0ABD1MFK1"/>
<accession>A0ABD1MFK1</accession>
<reference evidence="1 2" key="1">
    <citation type="submission" date="2024-08" db="EMBL/GenBank/DDBJ databases">
        <title>Insights into the chromosomal genome structure of Flemingia macrophylla.</title>
        <authorList>
            <person name="Ding Y."/>
            <person name="Zhao Y."/>
            <person name="Bi W."/>
            <person name="Wu M."/>
            <person name="Zhao G."/>
            <person name="Gong Y."/>
            <person name="Li W."/>
            <person name="Zhang P."/>
        </authorList>
    </citation>
    <scope>NUCLEOTIDE SEQUENCE [LARGE SCALE GENOMIC DNA]</scope>
    <source>
        <strain evidence="1">DYQJB</strain>
        <tissue evidence="1">Leaf</tissue>
    </source>
</reference>
<evidence type="ECO:0000313" key="2">
    <source>
        <dbReference type="Proteomes" id="UP001603857"/>
    </source>
</evidence>
<evidence type="ECO:0000313" key="1">
    <source>
        <dbReference type="EMBL" id="KAL2334588.1"/>
    </source>
</evidence>
<sequence length="52" mass="5596">MTSSKVFFLARVMGPVSAEVMVPLDDPASKSLKTVTPCLNLHLNLWSSMASS</sequence>
<gene>
    <name evidence="1" type="ORF">Fmac_015801</name>
</gene>
<proteinExistence type="predicted"/>